<keyword evidence="2" id="KW-1185">Reference proteome</keyword>
<organism evidence="1 2">
    <name type="scientific">Staphylococcus phage vB_SscM-1</name>
    <dbReference type="NCBI Taxonomy" id="1868844"/>
    <lineage>
        <taxon>Viruses</taxon>
        <taxon>Duplodnaviria</taxon>
        <taxon>Heunggongvirae</taxon>
        <taxon>Uroviricota</taxon>
        <taxon>Caudoviricetes</taxon>
        <taxon>Herelleviridae</taxon>
        <taxon>Twortvirinae</taxon>
        <taxon>Sciuriunavirus</taxon>
        <taxon>Sciuriunavirus SscM1</taxon>
    </lineage>
</organism>
<accession>A0A1X9I9Q2</accession>
<dbReference type="EMBL" id="KX171212">
    <property type="protein sequence ID" value="ANT44751.1"/>
    <property type="molecule type" value="Genomic_DNA"/>
</dbReference>
<protein>
    <submittedName>
        <fullName evidence="1">Uncharacterized protein</fullName>
    </submittedName>
</protein>
<evidence type="ECO:0000313" key="2">
    <source>
        <dbReference type="Proteomes" id="UP000224459"/>
    </source>
</evidence>
<reference evidence="2" key="1">
    <citation type="submission" date="2016-04" db="EMBL/GenBank/DDBJ databases">
        <authorList>
            <person name="Gasior T."/>
        </authorList>
    </citation>
    <scope>NUCLEOTIDE SEQUENCE [LARGE SCALE GENOMIC DNA]</scope>
</reference>
<name>A0A1X9I9Q2_9CAUD</name>
<dbReference type="Proteomes" id="UP000224459">
    <property type="component" value="Segment"/>
</dbReference>
<evidence type="ECO:0000313" key="1">
    <source>
        <dbReference type="EMBL" id="ANT44751.1"/>
    </source>
</evidence>
<sequence>MKYPVVSINNRDSKLIHVITTINEDNILIPINNLHHHMVNLLT</sequence>
<proteinExistence type="predicted"/>
<gene>
    <name evidence="1" type="ORF">vB_SscM-1_087</name>
</gene>